<dbReference type="GeneID" id="17358660"/>
<feature type="transmembrane region" description="Helical" evidence="2">
    <location>
        <begin position="314"/>
        <end position="339"/>
    </location>
</feature>
<evidence type="ECO:0000256" key="2">
    <source>
        <dbReference type="SAM" id="Phobius"/>
    </source>
</evidence>
<evidence type="ECO:0000313" key="4">
    <source>
        <dbReference type="Proteomes" id="UP000008141"/>
    </source>
</evidence>
<feature type="transmembrane region" description="Helical" evidence="2">
    <location>
        <begin position="386"/>
        <end position="411"/>
    </location>
</feature>
<dbReference type="AlphaFoldDB" id="E1Z561"/>
<evidence type="ECO:0000313" key="3">
    <source>
        <dbReference type="EMBL" id="EFN59469.1"/>
    </source>
</evidence>
<reference evidence="3 4" key="1">
    <citation type="journal article" date="2010" name="Plant Cell">
        <title>The Chlorella variabilis NC64A genome reveals adaptation to photosymbiosis, coevolution with viruses, and cryptic sex.</title>
        <authorList>
            <person name="Blanc G."/>
            <person name="Duncan G."/>
            <person name="Agarkova I."/>
            <person name="Borodovsky M."/>
            <person name="Gurnon J."/>
            <person name="Kuo A."/>
            <person name="Lindquist E."/>
            <person name="Lucas S."/>
            <person name="Pangilinan J."/>
            <person name="Polle J."/>
            <person name="Salamov A."/>
            <person name="Terry A."/>
            <person name="Yamada T."/>
            <person name="Dunigan D.D."/>
            <person name="Grigoriev I.V."/>
            <person name="Claverie J.M."/>
            <person name="Van Etten J.L."/>
        </authorList>
    </citation>
    <scope>NUCLEOTIDE SEQUENCE [LARGE SCALE GENOMIC DNA]</scope>
    <source>
        <strain evidence="3 4">NC64A</strain>
    </source>
</reference>
<feature type="transmembrane region" description="Helical" evidence="2">
    <location>
        <begin position="360"/>
        <end position="380"/>
    </location>
</feature>
<feature type="compositionally biased region" description="Low complexity" evidence="1">
    <location>
        <begin position="20"/>
        <end position="30"/>
    </location>
</feature>
<keyword evidence="4" id="KW-1185">Reference proteome</keyword>
<protein>
    <submittedName>
        <fullName evidence="3">Uncharacterized protein</fullName>
    </submittedName>
</protein>
<evidence type="ECO:0000256" key="1">
    <source>
        <dbReference type="SAM" id="MobiDB-lite"/>
    </source>
</evidence>
<sequence>MALSERGDDDDALERPAFEQQAVALAAQLPQGGGGDGSRQPQAAAVAPTAAESGGDGSPKADVDSSNGLHRNISTKESLEPKLSTASSEHGSEASSGMSPPHYNAGDDIILRLEFLRTNEMKTIIRSVWAAVVVGTIILIIALYVKIDKPDSHYLEDNAVPIINLCFGGVLLPALLACWLMFFYRVYRSNLSKKRWSHRRKRAATLGGIEITLQLINCVFFIIPNAYVLGHLCSWFHPLVLWSGKYVGRADGAVMDAPLRAHWPKLSLWVVEEGTLLALTITMWLDPEETVWDPTITDCRQQNWNCHFTPAGSALLAVNVTCIVIYFLLWIFFVARALNNLKHLPYNGMRMANLTTRLQIKLRGLSITFFVLCSITYTFVKLNTCSSYIISWLGFLPMQVVMTATAIANAYMTMPKRPHQTGILQVWLQEFAWLERDIPRKKEERASSLPPDSYENFCLECEPLWCFEARPSC</sequence>
<dbReference type="RefSeq" id="XP_005851571.1">
    <property type="nucleotide sequence ID" value="XM_005851509.1"/>
</dbReference>
<dbReference type="EMBL" id="GL433836">
    <property type="protein sequence ID" value="EFN59469.1"/>
    <property type="molecule type" value="Genomic_DNA"/>
</dbReference>
<dbReference type="KEGG" id="cvr:CHLNCDRAFT_138062"/>
<feature type="region of interest" description="Disordered" evidence="1">
    <location>
        <begin position="1"/>
        <end position="101"/>
    </location>
</feature>
<dbReference type="Proteomes" id="UP000008141">
    <property type="component" value="Unassembled WGS sequence"/>
</dbReference>
<keyword evidence="2" id="KW-0472">Membrane</keyword>
<feature type="compositionally biased region" description="Low complexity" evidence="1">
    <location>
        <begin position="84"/>
        <end position="99"/>
    </location>
</feature>
<name>E1Z561_CHLVA</name>
<feature type="compositionally biased region" description="Low complexity" evidence="1">
    <location>
        <begin position="38"/>
        <end position="51"/>
    </location>
</feature>
<organism evidence="4">
    <name type="scientific">Chlorella variabilis</name>
    <name type="common">Green alga</name>
    <dbReference type="NCBI Taxonomy" id="554065"/>
    <lineage>
        <taxon>Eukaryota</taxon>
        <taxon>Viridiplantae</taxon>
        <taxon>Chlorophyta</taxon>
        <taxon>core chlorophytes</taxon>
        <taxon>Trebouxiophyceae</taxon>
        <taxon>Chlorellales</taxon>
        <taxon>Chlorellaceae</taxon>
        <taxon>Chlorella clade</taxon>
        <taxon>Chlorella</taxon>
    </lineage>
</organism>
<feature type="transmembrane region" description="Helical" evidence="2">
    <location>
        <begin position="203"/>
        <end position="223"/>
    </location>
</feature>
<proteinExistence type="predicted"/>
<feature type="transmembrane region" description="Helical" evidence="2">
    <location>
        <begin position="127"/>
        <end position="147"/>
    </location>
</feature>
<keyword evidence="2" id="KW-0812">Transmembrane</keyword>
<feature type="transmembrane region" description="Helical" evidence="2">
    <location>
        <begin position="159"/>
        <end position="182"/>
    </location>
</feature>
<dbReference type="eggNOG" id="KOG4569">
    <property type="taxonomic scope" value="Eukaryota"/>
</dbReference>
<keyword evidence="2" id="KW-1133">Transmembrane helix</keyword>
<gene>
    <name evidence="3" type="ORF">CHLNCDRAFT_138062</name>
</gene>
<accession>E1Z561</accession>
<dbReference type="InParanoid" id="E1Z561"/>
<dbReference type="OrthoDB" id="514788at2759"/>